<name>A0AAD7ZAP5_DIPPU</name>
<comment type="similarity">
    <text evidence="8">Belongs to the insect chemoreceptor superfamily. Gustatory receptor (GR) family.</text>
</comment>
<dbReference type="GO" id="GO:0007165">
    <property type="term" value="P:signal transduction"/>
    <property type="evidence" value="ECO:0007669"/>
    <property type="project" value="UniProtKB-KW"/>
</dbReference>
<sequence>MNKEKFNSSVKYLYLLSQILGLTPISPFIEPDKPESFNVKCLYIIWSMFWILLTSALGCCVSYVLMDVYKEEPAKLRISVTLSYGIMFLGNVISLINYIVKRNNFPKIINSLWKVDNRLLPRSGVHLYDKEKWCSIKYIAIVLLLYAAIVNSVFWAFEETNFRNIIYDTFENLPVLSVINNLLDSYEEHHKPVSTKSKTQRRIRNIVEDISAESTIRQSDEIQLIKDVYIDLYNTKELINSTYGITIVLQIITCYSLSVTSVIEGIDAATEKRDALIIIFDMFLLAYIFVMLAWILLKCHRVFDESTKIISNVLKLMVGNAVSQDVKSDLNIFLSMMRDMPLQFTPCGLFTLNLPFLCSTVGVICTYVVVMIQVN</sequence>
<feature type="transmembrane region" description="Helical" evidence="8">
    <location>
        <begin position="41"/>
        <end position="66"/>
    </location>
</feature>
<dbReference type="GO" id="GO:0005886">
    <property type="term" value="C:plasma membrane"/>
    <property type="evidence" value="ECO:0007669"/>
    <property type="project" value="UniProtKB-SubCell"/>
</dbReference>
<evidence type="ECO:0000256" key="3">
    <source>
        <dbReference type="ARBA" id="ARBA00022692"/>
    </source>
</evidence>
<keyword evidence="2 8" id="KW-1003">Cell membrane</keyword>
<feature type="transmembrane region" description="Helical" evidence="8">
    <location>
        <begin position="243"/>
        <end position="263"/>
    </location>
</feature>
<evidence type="ECO:0000256" key="1">
    <source>
        <dbReference type="ARBA" id="ARBA00004651"/>
    </source>
</evidence>
<protein>
    <recommendedName>
        <fullName evidence="8">Gustatory receptor</fullName>
    </recommendedName>
</protein>
<feature type="transmembrane region" description="Helical" evidence="8">
    <location>
        <begin position="12"/>
        <end position="29"/>
    </location>
</feature>
<gene>
    <name evidence="9" type="ORF">L9F63_006409</name>
</gene>
<keyword evidence="7 8" id="KW-0807">Transducer</keyword>
<evidence type="ECO:0000313" key="9">
    <source>
        <dbReference type="EMBL" id="KAJ9577026.1"/>
    </source>
</evidence>
<evidence type="ECO:0000256" key="7">
    <source>
        <dbReference type="ARBA" id="ARBA00023224"/>
    </source>
</evidence>
<evidence type="ECO:0000256" key="6">
    <source>
        <dbReference type="ARBA" id="ARBA00023170"/>
    </source>
</evidence>
<dbReference type="PANTHER" id="PTHR21143">
    <property type="entry name" value="INVERTEBRATE GUSTATORY RECEPTOR"/>
    <property type="match status" value="1"/>
</dbReference>
<reference evidence="9" key="1">
    <citation type="journal article" date="2023" name="IScience">
        <title>Live-bearing cockroach genome reveals convergent evolutionary mechanisms linked to viviparity in insects and beyond.</title>
        <authorList>
            <person name="Fouks B."/>
            <person name="Harrison M.C."/>
            <person name="Mikhailova A.A."/>
            <person name="Marchal E."/>
            <person name="English S."/>
            <person name="Carruthers M."/>
            <person name="Jennings E.C."/>
            <person name="Chiamaka E.L."/>
            <person name="Frigard R.A."/>
            <person name="Pippel M."/>
            <person name="Attardo G.M."/>
            <person name="Benoit J.B."/>
            <person name="Bornberg-Bauer E."/>
            <person name="Tobe S.S."/>
        </authorList>
    </citation>
    <scope>NUCLEOTIDE SEQUENCE</scope>
    <source>
        <strain evidence="9">Stay&amp;Tobe</strain>
    </source>
</reference>
<organism evidence="9 10">
    <name type="scientific">Diploptera punctata</name>
    <name type="common">Pacific beetle cockroach</name>
    <dbReference type="NCBI Taxonomy" id="6984"/>
    <lineage>
        <taxon>Eukaryota</taxon>
        <taxon>Metazoa</taxon>
        <taxon>Ecdysozoa</taxon>
        <taxon>Arthropoda</taxon>
        <taxon>Hexapoda</taxon>
        <taxon>Insecta</taxon>
        <taxon>Pterygota</taxon>
        <taxon>Neoptera</taxon>
        <taxon>Polyneoptera</taxon>
        <taxon>Dictyoptera</taxon>
        <taxon>Blattodea</taxon>
        <taxon>Blaberoidea</taxon>
        <taxon>Blaberidae</taxon>
        <taxon>Diplopterinae</taxon>
        <taxon>Diploptera</taxon>
    </lineage>
</organism>
<evidence type="ECO:0000256" key="2">
    <source>
        <dbReference type="ARBA" id="ARBA00022475"/>
    </source>
</evidence>
<keyword evidence="5 8" id="KW-0472">Membrane</keyword>
<dbReference type="PANTHER" id="PTHR21143:SF133">
    <property type="entry name" value="GUSTATORY AND PHEROMONE RECEPTOR 32A-RELATED"/>
    <property type="match status" value="1"/>
</dbReference>
<feature type="transmembrane region" description="Helical" evidence="8">
    <location>
        <begin position="78"/>
        <end position="100"/>
    </location>
</feature>
<accession>A0AAD7ZAP5</accession>
<dbReference type="GO" id="GO:0008049">
    <property type="term" value="P:male courtship behavior"/>
    <property type="evidence" value="ECO:0007669"/>
    <property type="project" value="TreeGrafter"/>
</dbReference>
<feature type="transmembrane region" description="Helical" evidence="8">
    <location>
        <begin position="350"/>
        <end position="372"/>
    </location>
</feature>
<dbReference type="EMBL" id="JASPKZ010009380">
    <property type="protein sequence ID" value="KAJ9577026.1"/>
    <property type="molecule type" value="Genomic_DNA"/>
</dbReference>
<dbReference type="GO" id="GO:0043025">
    <property type="term" value="C:neuronal cell body"/>
    <property type="evidence" value="ECO:0007669"/>
    <property type="project" value="TreeGrafter"/>
</dbReference>
<evidence type="ECO:0000256" key="4">
    <source>
        <dbReference type="ARBA" id="ARBA00022989"/>
    </source>
</evidence>
<feature type="transmembrane region" description="Helical" evidence="8">
    <location>
        <begin position="275"/>
        <end position="297"/>
    </location>
</feature>
<dbReference type="GO" id="GO:0007635">
    <property type="term" value="P:chemosensory behavior"/>
    <property type="evidence" value="ECO:0007669"/>
    <property type="project" value="TreeGrafter"/>
</dbReference>
<dbReference type="InterPro" id="IPR013604">
    <property type="entry name" value="7TM_chemorcpt"/>
</dbReference>
<dbReference type="GO" id="GO:0030424">
    <property type="term" value="C:axon"/>
    <property type="evidence" value="ECO:0007669"/>
    <property type="project" value="TreeGrafter"/>
</dbReference>
<dbReference type="GO" id="GO:0030425">
    <property type="term" value="C:dendrite"/>
    <property type="evidence" value="ECO:0007669"/>
    <property type="project" value="TreeGrafter"/>
</dbReference>
<keyword evidence="6 8" id="KW-0675">Receptor</keyword>
<keyword evidence="3 8" id="KW-0812">Transmembrane</keyword>
<dbReference type="Pfam" id="PF08395">
    <property type="entry name" value="7tm_7"/>
    <property type="match status" value="1"/>
</dbReference>
<evidence type="ECO:0000313" key="10">
    <source>
        <dbReference type="Proteomes" id="UP001233999"/>
    </source>
</evidence>
<comment type="subcellular location">
    <subcellularLocation>
        <location evidence="1 8">Cell membrane</location>
        <topology evidence="1 8">Multi-pass membrane protein</topology>
    </subcellularLocation>
</comment>
<proteinExistence type="inferred from homology"/>
<comment type="function">
    <text evidence="8">Gustatory receptor which mediates acceptance or avoidance behavior, depending on its substrates.</text>
</comment>
<evidence type="ECO:0000256" key="5">
    <source>
        <dbReference type="ARBA" id="ARBA00023136"/>
    </source>
</evidence>
<keyword evidence="4 8" id="KW-1133">Transmembrane helix</keyword>
<comment type="caution">
    <text evidence="9">The sequence shown here is derived from an EMBL/GenBank/DDBJ whole genome shotgun (WGS) entry which is preliminary data.</text>
</comment>
<keyword evidence="10" id="KW-1185">Reference proteome</keyword>
<reference evidence="9" key="2">
    <citation type="submission" date="2023-05" db="EMBL/GenBank/DDBJ databases">
        <authorList>
            <person name="Fouks B."/>
        </authorList>
    </citation>
    <scope>NUCLEOTIDE SEQUENCE</scope>
    <source>
        <strain evidence="9">Stay&amp;Tobe</strain>
        <tissue evidence="9">Testes</tissue>
    </source>
</reference>
<dbReference type="GO" id="GO:0050909">
    <property type="term" value="P:sensory perception of taste"/>
    <property type="evidence" value="ECO:0007669"/>
    <property type="project" value="InterPro"/>
</dbReference>
<feature type="transmembrane region" description="Helical" evidence="8">
    <location>
        <begin position="138"/>
        <end position="157"/>
    </location>
</feature>
<dbReference type="AlphaFoldDB" id="A0AAD7ZAP5"/>
<evidence type="ECO:0000256" key="8">
    <source>
        <dbReference type="RuleBase" id="RU363108"/>
    </source>
</evidence>
<dbReference type="Proteomes" id="UP001233999">
    <property type="component" value="Unassembled WGS sequence"/>
</dbReference>